<name>A0A2T1HM35_9HYPH</name>
<reference evidence="2" key="1">
    <citation type="submission" date="2018-03" db="EMBL/GenBank/DDBJ databases">
        <authorList>
            <person name="Sun L."/>
            <person name="Liu H."/>
            <person name="Chen W."/>
            <person name="Huang K."/>
            <person name="Liu W."/>
            <person name="Gao X."/>
        </authorList>
    </citation>
    <scope>NUCLEOTIDE SEQUENCE [LARGE SCALE GENOMIC DNA]</scope>
    <source>
        <strain evidence="2">SH9</strain>
    </source>
</reference>
<sequence length="84" mass="9551">MSRTTEARLRRIEDQLHTDDAPRAAFSFIPLSDDEAEEIVSDWRGAVRDGKAHVTHGTLFIGWEPPLTTEEWLGRVEAGRYGKQ</sequence>
<accession>A0A2T1HM35</accession>
<keyword evidence="2" id="KW-1185">Reference proteome</keyword>
<dbReference type="AlphaFoldDB" id="A0A2T1HM35"/>
<evidence type="ECO:0000313" key="1">
    <source>
        <dbReference type="EMBL" id="PSC02702.1"/>
    </source>
</evidence>
<dbReference type="RefSeq" id="WP_106340356.1">
    <property type="nucleotide sequence ID" value="NZ_PVZS01000041.1"/>
</dbReference>
<evidence type="ECO:0000313" key="2">
    <source>
        <dbReference type="Proteomes" id="UP000239772"/>
    </source>
</evidence>
<gene>
    <name evidence="1" type="ORF">SLNSH_22845</name>
</gene>
<organism evidence="1 2">
    <name type="scientific">Alsobacter soli</name>
    <dbReference type="NCBI Taxonomy" id="2109933"/>
    <lineage>
        <taxon>Bacteria</taxon>
        <taxon>Pseudomonadati</taxon>
        <taxon>Pseudomonadota</taxon>
        <taxon>Alphaproteobacteria</taxon>
        <taxon>Hyphomicrobiales</taxon>
        <taxon>Alsobacteraceae</taxon>
        <taxon>Alsobacter</taxon>
    </lineage>
</organism>
<protein>
    <submittedName>
        <fullName evidence="1">Uncharacterized protein</fullName>
    </submittedName>
</protein>
<dbReference type="Proteomes" id="UP000239772">
    <property type="component" value="Unassembled WGS sequence"/>
</dbReference>
<proteinExistence type="predicted"/>
<comment type="caution">
    <text evidence="1">The sequence shown here is derived from an EMBL/GenBank/DDBJ whole genome shotgun (WGS) entry which is preliminary data.</text>
</comment>
<dbReference type="EMBL" id="PVZS01000041">
    <property type="protein sequence ID" value="PSC02702.1"/>
    <property type="molecule type" value="Genomic_DNA"/>
</dbReference>